<evidence type="ECO:0000256" key="1">
    <source>
        <dbReference type="SAM" id="SignalP"/>
    </source>
</evidence>
<protein>
    <submittedName>
        <fullName evidence="2">Uncharacterized protein</fullName>
    </submittedName>
</protein>
<dbReference type="KEGG" id="ctai:NCTC12078_00493"/>
<accession>A0A4U8W8D0</accession>
<sequence length="186" mass="20709">MKRNILTLFSVLWLAVCVNAQQSTLLVYNYSSYFLEARIEANGLNGSCYPRVSSNDYSNYNLTFDPASGGSPYIAEFRKFNQGLSSTPPVSQWLVQTSATNPPSWRIPGHPSLNNTSIITTATDWTDCLMVGRDANFNYGAELELGDPSYDSCNGPSQTYQFRSTLEGEWFTITSGSEKFTIVQVF</sequence>
<dbReference type="EMBL" id="LR215974">
    <property type="protein sequence ID" value="VFB02517.1"/>
    <property type="molecule type" value="Genomic_DNA"/>
</dbReference>
<proteinExistence type="predicted"/>
<dbReference type="RefSeq" id="WP_130913343.1">
    <property type="nucleotide sequence ID" value="NZ_LR215974.1"/>
</dbReference>
<feature type="chain" id="PRO_5020707956" evidence="1">
    <location>
        <begin position="21"/>
        <end position="186"/>
    </location>
</feature>
<dbReference type="AlphaFoldDB" id="A0A4U8W8D0"/>
<evidence type="ECO:0000313" key="3">
    <source>
        <dbReference type="Proteomes" id="UP000290013"/>
    </source>
</evidence>
<name>A0A4U8W8D0_9FLAO</name>
<keyword evidence="1" id="KW-0732">Signal</keyword>
<gene>
    <name evidence="2" type="ORF">NCTC12078_00493</name>
</gene>
<dbReference type="Proteomes" id="UP000290013">
    <property type="component" value="Chromosome"/>
</dbReference>
<reference evidence="2 3" key="1">
    <citation type="submission" date="2019-02" db="EMBL/GenBank/DDBJ databases">
        <authorList>
            <consortium name="Pathogen Informatics"/>
        </authorList>
    </citation>
    <scope>NUCLEOTIDE SEQUENCE [LARGE SCALE GENOMIC DNA]</scope>
    <source>
        <strain evidence="2 3">3012STDY6944375</strain>
    </source>
</reference>
<feature type="signal peptide" evidence="1">
    <location>
        <begin position="1"/>
        <end position="20"/>
    </location>
</feature>
<organism evidence="2 3">
    <name type="scientific">Chryseobacterium taihuense</name>
    <dbReference type="NCBI Taxonomy" id="1141221"/>
    <lineage>
        <taxon>Bacteria</taxon>
        <taxon>Pseudomonadati</taxon>
        <taxon>Bacteroidota</taxon>
        <taxon>Flavobacteriia</taxon>
        <taxon>Flavobacteriales</taxon>
        <taxon>Weeksellaceae</taxon>
        <taxon>Chryseobacterium group</taxon>
        <taxon>Chryseobacterium</taxon>
    </lineage>
</organism>
<evidence type="ECO:0000313" key="2">
    <source>
        <dbReference type="EMBL" id="VFB02517.1"/>
    </source>
</evidence>